<feature type="compositionally biased region" description="Basic and acidic residues" evidence="1">
    <location>
        <begin position="32"/>
        <end position="59"/>
    </location>
</feature>
<gene>
    <name evidence="3" type="ORF">VSDG_07624</name>
</gene>
<dbReference type="AlphaFoldDB" id="A0A423VLR6"/>
<accession>A0A423VLR6</accession>
<dbReference type="PANTHER" id="PTHR42024">
    <property type="entry name" value="AMINO ACID PERMEASE_ SLC12A DOMAIN-CONTAINING PROTEIN"/>
    <property type="match status" value="1"/>
</dbReference>
<proteinExistence type="predicted"/>
<keyword evidence="2" id="KW-0472">Membrane</keyword>
<protein>
    <submittedName>
        <fullName evidence="3">Uncharacterized protein</fullName>
    </submittedName>
</protein>
<name>A0A423VLR6_CYTCH</name>
<feature type="region of interest" description="Disordered" evidence="1">
    <location>
        <begin position="1"/>
        <end position="147"/>
    </location>
</feature>
<dbReference type="Proteomes" id="UP000284375">
    <property type="component" value="Unassembled WGS sequence"/>
</dbReference>
<keyword evidence="2" id="KW-0812">Transmembrane</keyword>
<dbReference type="OrthoDB" id="4838853at2759"/>
<feature type="transmembrane region" description="Helical" evidence="2">
    <location>
        <begin position="222"/>
        <end position="241"/>
    </location>
</feature>
<feature type="transmembrane region" description="Helical" evidence="2">
    <location>
        <begin position="268"/>
        <end position="289"/>
    </location>
</feature>
<keyword evidence="2" id="KW-1133">Transmembrane helix</keyword>
<feature type="transmembrane region" description="Helical" evidence="2">
    <location>
        <begin position="405"/>
        <end position="429"/>
    </location>
</feature>
<dbReference type="EMBL" id="LJZO01000040">
    <property type="protein sequence ID" value="ROV91965.1"/>
    <property type="molecule type" value="Genomic_DNA"/>
</dbReference>
<dbReference type="PANTHER" id="PTHR42024:SF1">
    <property type="entry name" value="AMINO ACID PERMEASE_ SLC12A DOMAIN-CONTAINING PROTEIN"/>
    <property type="match status" value="1"/>
</dbReference>
<feature type="compositionally biased region" description="Polar residues" evidence="1">
    <location>
        <begin position="93"/>
        <end position="105"/>
    </location>
</feature>
<comment type="caution">
    <text evidence="3">The sequence shown here is derived from an EMBL/GenBank/DDBJ whole genome shotgun (WGS) entry which is preliminary data.</text>
</comment>
<organism evidence="3 4">
    <name type="scientific">Cytospora chrysosperma</name>
    <name type="common">Cytospora canker fungus</name>
    <name type="synonym">Sphaeria chrysosperma</name>
    <dbReference type="NCBI Taxonomy" id="252740"/>
    <lineage>
        <taxon>Eukaryota</taxon>
        <taxon>Fungi</taxon>
        <taxon>Dikarya</taxon>
        <taxon>Ascomycota</taxon>
        <taxon>Pezizomycotina</taxon>
        <taxon>Sordariomycetes</taxon>
        <taxon>Sordariomycetidae</taxon>
        <taxon>Diaporthales</taxon>
        <taxon>Cytosporaceae</taxon>
        <taxon>Cytospora</taxon>
    </lineage>
</organism>
<sequence length="449" mass="50278">MGQHEQPYSEDDGAPSSPADRGAGHEMSSINEKSRHSLHSDRKPSRFGRHSIDANRRADGPLQTSKTRRHSLPALDDDTQLPQSPPPSHAPTRAQSSQYRTVRSSTEFDRRFDGPFGRPSLAMTRRISSQQARPSEHSIRGVIEGQDSGVAAGTESAPRLLEPEPPPLNYTLHTRYKAIFIFWTFIIIDSVVMPIALYYGLWYGVGPGSVTDDDNEVMSANTVYSIVTAAIGGASILEYFVRFWRLFKKGSTCRVIGARRWYLDAFHWNYTLAWLIVMVELIVGTVQYWPPIRLVAMPLTTMLYAFGTEMLIIDMLRLFHVPAPFRLSSIPKGAQLRPCVYTIIEDVCAVDGSGGTDFREALNRRYEASHVFRTMLRRLGVFWAAGAEGMAVVCTILIFTVSENAAYAIGWSVPFGWAGVWTVCTIYYVKGELKREKLAWAEEVSKISA</sequence>
<evidence type="ECO:0000313" key="3">
    <source>
        <dbReference type="EMBL" id="ROV91965.1"/>
    </source>
</evidence>
<feature type="transmembrane region" description="Helical" evidence="2">
    <location>
        <begin position="379"/>
        <end position="399"/>
    </location>
</feature>
<evidence type="ECO:0000313" key="4">
    <source>
        <dbReference type="Proteomes" id="UP000284375"/>
    </source>
</evidence>
<feature type="transmembrane region" description="Helical" evidence="2">
    <location>
        <begin position="295"/>
        <end position="316"/>
    </location>
</feature>
<reference evidence="3 4" key="1">
    <citation type="submission" date="2015-09" db="EMBL/GenBank/DDBJ databases">
        <title>Host preference determinants of Valsa canker pathogens revealed by comparative genomics.</title>
        <authorList>
            <person name="Yin Z."/>
            <person name="Huang L."/>
        </authorList>
    </citation>
    <scope>NUCLEOTIDE SEQUENCE [LARGE SCALE GENOMIC DNA]</scope>
    <source>
        <strain evidence="3 4">YSFL</strain>
    </source>
</reference>
<evidence type="ECO:0000256" key="2">
    <source>
        <dbReference type="SAM" id="Phobius"/>
    </source>
</evidence>
<evidence type="ECO:0000256" key="1">
    <source>
        <dbReference type="SAM" id="MobiDB-lite"/>
    </source>
</evidence>
<dbReference type="STRING" id="252740.A0A423VLR6"/>
<feature type="transmembrane region" description="Helical" evidence="2">
    <location>
        <begin position="178"/>
        <end position="202"/>
    </location>
</feature>
<keyword evidence="4" id="KW-1185">Reference proteome</keyword>